<sequence>MTSPSFVDVPGLNFDWLNLDTETGARLQATRRGLTLEQINTLTRYGVVDLDEAGAPVFKPRGALADPRSPRHARQYRSKADVWSESAMLLYEEANQRQWSSAVDIPWETIQPLPDDLEWAMCTLCTFLTQVEFIAGDLPGRFMEQVHPDHFESQLFLGTQIMDESRHLDVFRKRALVNGGGMVDAGFGAINLLSVDDFTEMTALLHLVGEGFVQTLFRMGELIAQNEAEKKIFRLSAQDESRHLAFGVTHMKYVMDTEPWRKEEMHHYLDIQEGALAQSQQASLTTNPTTGEALAILAGGGIEHIDEGYAKLLLMRKRQVNEYMHRLEVIGLGDRRERMAPGLREFLDPVN</sequence>
<dbReference type="RefSeq" id="WP_098502472.1">
    <property type="nucleotide sequence ID" value="NZ_PDJQ01000001.1"/>
</dbReference>
<comment type="caution">
    <text evidence="1">The sequence shown here is derived from an EMBL/GenBank/DDBJ whole genome shotgun (WGS) entry which is preliminary data.</text>
</comment>
<reference evidence="1 2" key="1">
    <citation type="submission" date="2017-09" db="EMBL/GenBank/DDBJ databases">
        <title>Sequencing the genomes of two abundant thermophiles in Great Basin hot springs: Thermocrinis jamiesonii and novel Chloroflexi Thermoflexus hugenholtzii.</title>
        <authorList>
            <person name="Hedlund B."/>
        </authorList>
    </citation>
    <scope>NUCLEOTIDE SEQUENCE [LARGE SCALE GENOMIC DNA]</scope>
    <source>
        <strain evidence="1 2">G233</strain>
    </source>
</reference>
<organism evidence="1 2">
    <name type="scientific">Tepidiforma thermophila (strain KCTC 52669 / CGMCC 1.13589 / G233)</name>
    <dbReference type="NCBI Taxonomy" id="2761530"/>
    <lineage>
        <taxon>Bacteria</taxon>
        <taxon>Bacillati</taxon>
        <taxon>Chloroflexota</taxon>
        <taxon>Tepidiformia</taxon>
        <taxon>Tepidiformales</taxon>
        <taxon>Tepidiformaceae</taxon>
        <taxon>Tepidiforma</taxon>
    </lineage>
</organism>
<evidence type="ECO:0008006" key="3">
    <source>
        <dbReference type="Google" id="ProtNLM"/>
    </source>
</evidence>
<evidence type="ECO:0000313" key="1">
    <source>
        <dbReference type="EMBL" id="PFG72982.1"/>
    </source>
</evidence>
<dbReference type="SUPFAM" id="SSF47240">
    <property type="entry name" value="Ferritin-like"/>
    <property type="match status" value="1"/>
</dbReference>
<name>A0A2A9HCV2_TEPT2</name>
<proteinExistence type="predicted"/>
<protein>
    <recommendedName>
        <fullName evidence="3">Ferritin-like domain-containing protein</fullName>
    </recommendedName>
</protein>
<evidence type="ECO:0000313" key="2">
    <source>
        <dbReference type="Proteomes" id="UP000223071"/>
    </source>
</evidence>
<dbReference type="Proteomes" id="UP000223071">
    <property type="component" value="Unassembled WGS sequence"/>
</dbReference>
<accession>A0A2A9HCV2</accession>
<dbReference type="CDD" id="cd00657">
    <property type="entry name" value="Ferritin_like"/>
    <property type="match status" value="1"/>
</dbReference>
<dbReference type="InterPro" id="IPR012348">
    <property type="entry name" value="RNR-like"/>
</dbReference>
<dbReference type="Gene3D" id="1.10.620.20">
    <property type="entry name" value="Ribonucleotide Reductase, subunit A"/>
    <property type="match status" value="2"/>
</dbReference>
<gene>
    <name evidence="1" type="ORF">A9A59_0175</name>
</gene>
<keyword evidence="2" id="KW-1185">Reference proteome</keyword>
<dbReference type="AlphaFoldDB" id="A0A2A9HCV2"/>
<dbReference type="InterPro" id="IPR009078">
    <property type="entry name" value="Ferritin-like_SF"/>
</dbReference>
<dbReference type="EMBL" id="PDJQ01000001">
    <property type="protein sequence ID" value="PFG72982.1"/>
    <property type="molecule type" value="Genomic_DNA"/>
</dbReference>
<dbReference type="GO" id="GO:0016491">
    <property type="term" value="F:oxidoreductase activity"/>
    <property type="evidence" value="ECO:0007669"/>
    <property type="project" value="InterPro"/>
</dbReference>